<dbReference type="PRINTS" id="PR00035">
    <property type="entry name" value="HTHGNTR"/>
</dbReference>
<keyword evidence="6" id="KW-0808">Transferase</keyword>
<dbReference type="InterPro" id="IPR000524">
    <property type="entry name" value="Tscrpt_reg_HTH_GntR"/>
</dbReference>
<dbReference type="InterPro" id="IPR051446">
    <property type="entry name" value="HTH_trans_reg/aminotransferase"/>
</dbReference>
<protein>
    <submittedName>
        <fullName evidence="6">PLP-dependent aminotransferase family protein</fullName>
    </submittedName>
</protein>
<evidence type="ECO:0000259" key="5">
    <source>
        <dbReference type="PROSITE" id="PS50949"/>
    </source>
</evidence>
<keyword evidence="4" id="KW-0804">Transcription</keyword>
<name>A0ABW3I7P7_9PAST</name>
<dbReference type="PANTHER" id="PTHR46577:SF1">
    <property type="entry name" value="HTH-TYPE TRANSCRIPTIONAL REGULATORY PROTEIN GABR"/>
    <property type="match status" value="1"/>
</dbReference>
<evidence type="ECO:0000313" key="6">
    <source>
        <dbReference type="EMBL" id="MFD0965522.1"/>
    </source>
</evidence>
<dbReference type="CDD" id="cd00609">
    <property type="entry name" value="AAT_like"/>
    <property type="match status" value="1"/>
</dbReference>
<dbReference type="SUPFAM" id="SSF53383">
    <property type="entry name" value="PLP-dependent transferases"/>
    <property type="match status" value="1"/>
</dbReference>
<organism evidence="6 7">
    <name type="scientific">Seminibacterium arietis</name>
    <dbReference type="NCBI Taxonomy" id="1173502"/>
    <lineage>
        <taxon>Bacteria</taxon>
        <taxon>Pseudomonadati</taxon>
        <taxon>Pseudomonadota</taxon>
        <taxon>Gammaproteobacteria</taxon>
        <taxon>Pasteurellales</taxon>
        <taxon>Pasteurellaceae</taxon>
        <taxon>Seminibacterium</taxon>
    </lineage>
</organism>
<evidence type="ECO:0000256" key="1">
    <source>
        <dbReference type="ARBA" id="ARBA00005384"/>
    </source>
</evidence>
<feature type="domain" description="HTH gntR-type" evidence="5">
    <location>
        <begin position="14"/>
        <end position="82"/>
    </location>
</feature>
<dbReference type="InterPro" id="IPR036390">
    <property type="entry name" value="WH_DNA-bd_sf"/>
</dbReference>
<keyword evidence="7" id="KW-1185">Reference proteome</keyword>
<comment type="similarity">
    <text evidence="1">In the C-terminal section; belongs to the class-I pyridoxal-phosphate-dependent aminotransferase family.</text>
</comment>
<gene>
    <name evidence="6" type="ORF">ACFQ02_01395</name>
</gene>
<dbReference type="Proteomes" id="UP001596996">
    <property type="component" value="Unassembled WGS sequence"/>
</dbReference>
<evidence type="ECO:0000256" key="3">
    <source>
        <dbReference type="ARBA" id="ARBA00023125"/>
    </source>
</evidence>
<proteinExistence type="inferred from homology"/>
<keyword evidence="2" id="KW-0805">Transcription regulation</keyword>
<dbReference type="PANTHER" id="PTHR46577">
    <property type="entry name" value="HTH-TYPE TRANSCRIPTIONAL REGULATORY PROTEIN GABR"/>
    <property type="match status" value="1"/>
</dbReference>
<comment type="caution">
    <text evidence="6">The sequence shown here is derived from an EMBL/GenBank/DDBJ whole genome shotgun (WGS) entry which is preliminary data.</text>
</comment>
<dbReference type="InterPro" id="IPR015424">
    <property type="entry name" value="PyrdxlP-dep_Trfase"/>
</dbReference>
<dbReference type="Gene3D" id="3.40.640.10">
    <property type="entry name" value="Type I PLP-dependent aspartate aminotransferase-like (Major domain)"/>
    <property type="match status" value="1"/>
</dbReference>
<dbReference type="RefSeq" id="WP_380818351.1">
    <property type="nucleotide sequence ID" value="NZ_JBHTJN010000004.1"/>
</dbReference>
<sequence length="468" mass="54755">MKKLNYHLDKNIQTPLYLQLYQQIKLAICQQKLIYGEALPSKNKLKDYLKISRNTVEGAYNQLSAEGYIQSKPRKGFFVCFKIDQHIQLHKKVKKLPHLLSNKSIKFDLNPHKIDSRRFPFQAWKKCGRLCYNSSKRELLHLGDPKGDLNLRLEIANYLSASRGVNCVAEQIIIAAGVESCLQQLILLFNQIDPKQHFIYAMESLGYEKVEKLLHLHDKPVVKLPINSSEQGINLAFLEQQRVNVAYLTPSHLYPFGQVMSISQRHQLLEWANAAPNRYIIEDDYDSEFRYKGKPIPSLQSLDFHERVIYFGSFSKLIMPVLRTSFMVLPENLLQQYEKYCNFSHSTVSRFEQQRLANFMQQGEFERHIHRMRTAYRRKMELLCSLLHPYKNEISYYGEHSGVYLLIELLDEHRTSTELSQIALQNDIQVYPIEYSSRHLFVLGFGDLTETELESAVKKLLIIWGYEV</sequence>
<accession>A0ABW3I7P7</accession>
<dbReference type="EMBL" id="JBHTJN010000004">
    <property type="protein sequence ID" value="MFD0965522.1"/>
    <property type="molecule type" value="Genomic_DNA"/>
</dbReference>
<evidence type="ECO:0000256" key="4">
    <source>
        <dbReference type="ARBA" id="ARBA00023163"/>
    </source>
</evidence>
<dbReference type="SUPFAM" id="SSF46785">
    <property type="entry name" value="Winged helix' DNA-binding domain"/>
    <property type="match status" value="1"/>
</dbReference>
<dbReference type="Pfam" id="PF00392">
    <property type="entry name" value="GntR"/>
    <property type="match status" value="1"/>
</dbReference>
<dbReference type="InterPro" id="IPR004839">
    <property type="entry name" value="Aminotransferase_I/II_large"/>
</dbReference>
<evidence type="ECO:0000313" key="7">
    <source>
        <dbReference type="Proteomes" id="UP001596996"/>
    </source>
</evidence>
<keyword evidence="3" id="KW-0238">DNA-binding</keyword>
<evidence type="ECO:0000256" key="2">
    <source>
        <dbReference type="ARBA" id="ARBA00023015"/>
    </source>
</evidence>
<dbReference type="Pfam" id="PF00155">
    <property type="entry name" value="Aminotran_1_2"/>
    <property type="match status" value="1"/>
</dbReference>
<dbReference type="SMART" id="SM00345">
    <property type="entry name" value="HTH_GNTR"/>
    <property type="match status" value="1"/>
</dbReference>
<dbReference type="InterPro" id="IPR015421">
    <property type="entry name" value="PyrdxlP-dep_Trfase_major"/>
</dbReference>
<dbReference type="CDD" id="cd07377">
    <property type="entry name" value="WHTH_GntR"/>
    <property type="match status" value="1"/>
</dbReference>
<keyword evidence="6" id="KW-0032">Aminotransferase</keyword>
<dbReference type="GO" id="GO:0008483">
    <property type="term" value="F:transaminase activity"/>
    <property type="evidence" value="ECO:0007669"/>
    <property type="project" value="UniProtKB-KW"/>
</dbReference>
<dbReference type="PROSITE" id="PS50949">
    <property type="entry name" value="HTH_GNTR"/>
    <property type="match status" value="1"/>
</dbReference>
<reference evidence="7" key="1">
    <citation type="journal article" date="2019" name="Int. J. Syst. Evol. Microbiol.">
        <title>The Global Catalogue of Microorganisms (GCM) 10K type strain sequencing project: providing services to taxonomists for standard genome sequencing and annotation.</title>
        <authorList>
            <consortium name="The Broad Institute Genomics Platform"/>
            <consortium name="The Broad Institute Genome Sequencing Center for Infectious Disease"/>
            <person name="Wu L."/>
            <person name="Ma J."/>
        </authorList>
    </citation>
    <scope>NUCLEOTIDE SEQUENCE [LARGE SCALE GENOMIC DNA]</scope>
    <source>
        <strain evidence="7">CCUG 61707</strain>
    </source>
</reference>